<evidence type="ECO:0000313" key="2">
    <source>
        <dbReference type="Proteomes" id="UP001153069"/>
    </source>
</evidence>
<dbReference type="EMBL" id="CAICTM010001281">
    <property type="protein sequence ID" value="CAB9522246.1"/>
    <property type="molecule type" value="Genomic_DNA"/>
</dbReference>
<protein>
    <submittedName>
        <fullName evidence="1">Uncharacterized protein</fullName>
    </submittedName>
</protein>
<gene>
    <name evidence="1" type="ORF">SEMRO_1283_G259090.1</name>
</gene>
<keyword evidence="2" id="KW-1185">Reference proteome</keyword>
<proteinExistence type="predicted"/>
<organism evidence="1 2">
    <name type="scientific">Seminavis robusta</name>
    <dbReference type="NCBI Taxonomy" id="568900"/>
    <lineage>
        <taxon>Eukaryota</taxon>
        <taxon>Sar</taxon>
        <taxon>Stramenopiles</taxon>
        <taxon>Ochrophyta</taxon>
        <taxon>Bacillariophyta</taxon>
        <taxon>Bacillariophyceae</taxon>
        <taxon>Bacillariophycidae</taxon>
        <taxon>Naviculales</taxon>
        <taxon>Naviculaceae</taxon>
        <taxon>Seminavis</taxon>
    </lineage>
</organism>
<accession>A0A9N8EJ27</accession>
<name>A0A9N8EJ27_9STRA</name>
<dbReference type="Proteomes" id="UP001153069">
    <property type="component" value="Unassembled WGS sequence"/>
</dbReference>
<evidence type="ECO:0000313" key="1">
    <source>
        <dbReference type="EMBL" id="CAB9522246.1"/>
    </source>
</evidence>
<comment type="caution">
    <text evidence="1">The sequence shown here is derived from an EMBL/GenBank/DDBJ whole genome shotgun (WGS) entry which is preliminary data.</text>
</comment>
<dbReference type="AlphaFoldDB" id="A0A9N8EJ27"/>
<dbReference type="OrthoDB" id="10637342at2759"/>
<reference evidence="1" key="1">
    <citation type="submission" date="2020-06" db="EMBL/GenBank/DDBJ databases">
        <authorList>
            <consortium name="Plant Systems Biology data submission"/>
        </authorList>
    </citation>
    <scope>NUCLEOTIDE SEQUENCE</scope>
    <source>
        <strain evidence="1">D6</strain>
    </source>
</reference>
<sequence length="260" mass="29033">MNKDKATKLKDKPLNRGSLTGEESFIVNQNTFTSPDSTLTFFKVQTSTQDKTVTVINAGTTTNQVVFREEISLKQQLEAQLHHVSHIRDPVTGDLLRLQKRVPGIGFDAVYLYRPTTPAFDGQTPSTLEDDEDQELYLYARLKSMPEEGDNTQFSILSVVIGNDANTPVSGWGYQWKDLYQGIRVPQFEYHALVLDMQKNVIAKSYQDSNTHMPIFEVGPGVDADHAIFCCVPLLPDGSNILKYVGLAGKLVFNPLALLH</sequence>